<dbReference type="Proteomes" id="UP001177670">
    <property type="component" value="Unassembled WGS sequence"/>
</dbReference>
<protein>
    <submittedName>
        <fullName evidence="1">Uncharacterized protein</fullName>
    </submittedName>
</protein>
<dbReference type="EMBL" id="JAHYIQ010000025">
    <property type="protein sequence ID" value="KAK1121707.1"/>
    <property type="molecule type" value="Genomic_DNA"/>
</dbReference>
<reference evidence="1" key="1">
    <citation type="submission" date="2021-10" db="EMBL/GenBank/DDBJ databases">
        <title>Melipona bicolor Genome sequencing and assembly.</title>
        <authorList>
            <person name="Araujo N.S."/>
            <person name="Arias M.C."/>
        </authorList>
    </citation>
    <scope>NUCLEOTIDE SEQUENCE</scope>
    <source>
        <strain evidence="1">USP_2M_L1-L4_2017</strain>
        <tissue evidence="1">Whole body</tissue>
    </source>
</reference>
<accession>A0AA40KIM8</accession>
<gene>
    <name evidence="1" type="ORF">K0M31_010018</name>
</gene>
<organism evidence="1 2">
    <name type="scientific">Melipona bicolor</name>
    <dbReference type="NCBI Taxonomy" id="60889"/>
    <lineage>
        <taxon>Eukaryota</taxon>
        <taxon>Metazoa</taxon>
        <taxon>Ecdysozoa</taxon>
        <taxon>Arthropoda</taxon>
        <taxon>Hexapoda</taxon>
        <taxon>Insecta</taxon>
        <taxon>Pterygota</taxon>
        <taxon>Neoptera</taxon>
        <taxon>Endopterygota</taxon>
        <taxon>Hymenoptera</taxon>
        <taxon>Apocrita</taxon>
        <taxon>Aculeata</taxon>
        <taxon>Apoidea</taxon>
        <taxon>Anthophila</taxon>
        <taxon>Apidae</taxon>
        <taxon>Melipona</taxon>
    </lineage>
</organism>
<comment type="caution">
    <text evidence="1">The sequence shown here is derived from an EMBL/GenBank/DDBJ whole genome shotgun (WGS) entry which is preliminary data.</text>
</comment>
<evidence type="ECO:0000313" key="2">
    <source>
        <dbReference type="Proteomes" id="UP001177670"/>
    </source>
</evidence>
<sequence length="69" mass="8294">MNDLLTYRSRLETDRYESRRLCLEIIDSNLIRGPQATGRMRRLETLRGDKLSRYSCEFLKGDRLLRDEE</sequence>
<name>A0AA40KIM8_9HYME</name>
<keyword evidence="2" id="KW-1185">Reference proteome</keyword>
<evidence type="ECO:0000313" key="1">
    <source>
        <dbReference type="EMBL" id="KAK1121707.1"/>
    </source>
</evidence>
<dbReference type="AlphaFoldDB" id="A0AA40KIM8"/>
<proteinExistence type="predicted"/>